<dbReference type="EMBL" id="PGGS01000019">
    <property type="protein sequence ID" value="PNH11902.1"/>
    <property type="molecule type" value="Genomic_DNA"/>
</dbReference>
<proteinExistence type="predicted"/>
<name>A0A2J8AHA9_9CHLO</name>
<accession>A0A2J8AHA9</accession>
<feature type="compositionally biased region" description="Gly residues" evidence="1">
    <location>
        <begin position="29"/>
        <end position="52"/>
    </location>
</feature>
<feature type="non-terminal residue" evidence="2">
    <location>
        <position position="1"/>
    </location>
</feature>
<comment type="caution">
    <text evidence="2">The sequence shown here is derived from an EMBL/GenBank/DDBJ whole genome shotgun (WGS) entry which is preliminary data.</text>
</comment>
<organism evidence="2 3">
    <name type="scientific">Tetrabaena socialis</name>
    <dbReference type="NCBI Taxonomy" id="47790"/>
    <lineage>
        <taxon>Eukaryota</taxon>
        <taxon>Viridiplantae</taxon>
        <taxon>Chlorophyta</taxon>
        <taxon>core chlorophytes</taxon>
        <taxon>Chlorophyceae</taxon>
        <taxon>CS clade</taxon>
        <taxon>Chlamydomonadales</taxon>
        <taxon>Tetrabaenaceae</taxon>
        <taxon>Tetrabaena</taxon>
    </lineage>
</organism>
<evidence type="ECO:0000313" key="2">
    <source>
        <dbReference type="EMBL" id="PNH11902.1"/>
    </source>
</evidence>
<feature type="region of interest" description="Disordered" evidence="1">
    <location>
        <begin position="1"/>
        <end position="55"/>
    </location>
</feature>
<sequence>CSQPDLQRGQRPAPLPRAGEGHRAKHGGGPRVRGAGGGQGIRGGRPGAGRPGGLPLHLVLRGLLLLPQGGHLQ</sequence>
<keyword evidence="3" id="KW-1185">Reference proteome</keyword>
<dbReference type="Proteomes" id="UP000236333">
    <property type="component" value="Unassembled WGS sequence"/>
</dbReference>
<gene>
    <name evidence="2" type="ORF">TSOC_001190</name>
</gene>
<reference evidence="2 3" key="1">
    <citation type="journal article" date="2017" name="Mol. Biol. Evol.">
        <title>The 4-celled Tetrabaena socialis nuclear genome reveals the essential components for genetic control of cell number at the origin of multicellularity in the volvocine lineage.</title>
        <authorList>
            <person name="Featherston J."/>
            <person name="Arakaki Y."/>
            <person name="Hanschen E.R."/>
            <person name="Ferris P.J."/>
            <person name="Michod R.E."/>
            <person name="Olson B.J.S.C."/>
            <person name="Nozaki H."/>
            <person name="Durand P.M."/>
        </authorList>
    </citation>
    <scope>NUCLEOTIDE SEQUENCE [LARGE SCALE GENOMIC DNA]</scope>
    <source>
        <strain evidence="2 3">NIES-571</strain>
    </source>
</reference>
<dbReference type="AlphaFoldDB" id="A0A2J8AHA9"/>
<evidence type="ECO:0000256" key="1">
    <source>
        <dbReference type="SAM" id="MobiDB-lite"/>
    </source>
</evidence>
<protein>
    <submittedName>
        <fullName evidence="2">Uncharacterized protein</fullName>
    </submittedName>
</protein>
<evidence type="ECO:0000313" key="3">
    <source>
        <dbReference type="Proteomes" id="UP000236333"/>
    </source>
</evidence>
<feature type="non-terminal residue" evidence="2">
    <location>
        <position position="73"/>
    </location>
</feature>